<organism evidence="2 3">
    <name type="scientific">Haloarcula pellucida</name>
    <dbReference type="NCBI Taxonomy" id="1427151"/>
    <lineage>
        <taxon>Archaea</taxon>
        <taxon>Methanobacteriati</taxon>
        <taxon>Methanobacteriota</taxon>
        <taxon>Stenosarchaea group</taxon>
        <taxon>Halobacteria</taxon>
        <taxon>Halobacteriales</taxon>
        <taxon>Haloarculaceae</taxon>
        <taxon>Haloarcula</taxon>
    </lineage>
</organism>
<protein>
    <submittedName>
        <fullName evidence="2">Uncharacterized protein</fullName>
    </submittedName>
</protein>
<gene>
    <name evidence="2" type="ORF">GCM10009030_25040</name>
</gene>
<feature type="transmembrane region" description="Helical" evidence="1">
    <location>
        <begin position="200"/>
        <end position="219"/>
    </location>
</feature>
<reference evidence="2" key="1">
    <citation type="journal article" date="2014" name="Int. J. Syst. Evol. Microbiol.">
        <title>Complete genome sequence of Corynebacterium casei LMG S-19264T (=DSM 44701T), isolated from a smear-ripened cheese.</title>
        <authorList>
            <consortium name="US DOE Joint Genome Institute (JGI-PGF)"/>
            <person name="Walter F."/>
            <person name="Albersmeier A."/>
            <person name="Kalinowski J."/>
            <person name="Ruckert C."/>
        </authorList>
    </citation>
    <scope>NUCLEOTIDE SEQUENCE</scope>
    <source>
        <strain evidence="2">JCM 17820</strain>
    </source>
</reference>
<feature type="transmembrane region" description="Helical" evidence="1">
    <location>
        <begin position="239"/>
        <end position="260"/>
    </location>
</feature>
<feature type="transmembrane region" description="Helical" evidence="1">
    <location>
        <begin position="66"/>
        <end position="99"/>
    </location>
</feature>
<keyword evidence="1" id="KW-0472">Membrane</keyword>
<dbReference type="Proteomes" id="UP000605784">
    <property type="component" value="Unassembled WGS sequence"/>
</dbReference>
<accession>A0A830GPB2</accession>
<dbReference type="EMBL" id="BMOU01000004">
    <property type="protein sequence ID" value="GGN96589.1"/>
    <property type="molecule type" value="Genomic_DNA"/>
</dbReference>
<keyword evidence="1" id="KW-1133">Transmembrane helix</keyword>
<dbReference type="RefSeq" id="WP_188998207.1">
    <property type="nucleotide sequence ID" value="NZ_BMOU01000004.1"/>
</dbReference>
<evidence type="ECO:0000256" key="1">
    <source>
        <dbReference type="SAM" id="Phobius"/>
    </source>
</evidence>
<reference evidence="2" key="2">
    <citation type="submission" date="2020-09" db="EMBL/GenBank/DDBJ databases">
        <authorList>
            <person name="Sun Q."/>
            <person name="Ohkuma M."/>
        </authorList>
    </citation>
    <scope>NUCLEOTIDE SEQUENCE</scope>
    <source>
        <strain evidence="2">JCM 17820</strain>
    </source>
</reference>
<comment type="caution">
    <text evidence="2">The sequence shown here is derived from an EMBL/GenBank/DDBJ whole genome shotgun (WGS) entry which is preliminary data.</text>
</comment>
<feature type="transmembrane region" description="Helical" evidence="1">
    <location>
        <begin position="32"/>
        <end position="54"/>
    </location>
</feature>
<evidence type="ECO:0000313" key="3">
    <source>
        <dbReference type="Proteomes" id="UP000605784"/>
    </source>
</evidence>
<dbReference type="AlphaFoldDB" id="A0A830GPB2"/>
<sequence length="292" mass="30199">MGQTTKRRPGIAQQLRLVVGTVRLLVRYPAPLLYPVLKALSGTLAIVAVGAIALSPVDGIGPDVPIGIPTLLLVVGSCLFSLYVVGPILVVLLDVAYCYELHALLQGTRPTPGSGLAYAVRRLPAISLGALAVTGTFFAGYVTDTGSLRVGSDVLGTFLPPALAIEDRSASTLVTRIDGAITDQWGSAVLTVYGARTFEYLAGCLGIATAVGVVVGQVLGVFTVDSGVLPVAPGLPQAAFLAVAVFLGGFALTAFLRGLVRGPVSTALYHYATRDSVPERFALDAGEMVHID</sequence>
<evidence type="ECO:0000313" key="2">
    <source>
        <dbReference type="EMBL" id="GGN96589.1"/>
    </source>
</evidence>
<keyword evidence="3" id="KW-1185">Reference proteome</keyword>
<proteinExistence type="predicted"/>
<name>A0A830GPB2_9EURY</name>
<keyword evidence="1" id="KW-0812">Transmembrane</keyword>